<dbReference type="NCBIfam" id="NF009891">
    <property type="entry name" value="PRK13351.1-1"/>
    <property type="match status" value="1"/>
</dbReference>
<dbReference type="NCBIfam" id="NF009379">
    <property type="entry name" value="PRK12740.1-3"/>
    <property type="match status" value="1"/>
</dbReference>
<dbReference type="GO" id="GO:0032790">
    <property type="term" value="P:ribosome disassembly"/>
    <property type="evidence" value="ECO:0007669"/>
    <property type="project" value="TreeGrafter"/>
</dbReference>
<dbReference type="InterPro" id="IPR041095">
    <property type="entry name" value="EFG_II"/>
</dbReference>
<evidence type="ECO:0000259" key="3">
    <source>
        <dbReference type="SMART" id="SM00838"/>
    </source>
</evidence>
<dbReference type="GO" id="GO:0003746">
    <property type="term" value="F:translation elongation factor activity"/>
    <property type="evidence" value="ECO:0007669"/>
    <property type="project" value="UniProtKB-KW"/>
</dbReference>
<feature type="domain" description="Translation elongation factor EFG/EF2" evidence="4">
    <location>
        <begin position="470"/>
        <end position="587"/>
    </location>
</feature>
<evidence type="ECO:0000313" key="5">
    <source>
        <dbReference type="EMBL" id="VAW14336.1"/>
    </source>
</evidence>
<reference evidence="5" key="1">
    <citation type="submission" date="2018-06" db="EMBL/GenBank/DDBJ databases">
        <authorList>
            <person name="Zhirakovskaya E."/>
        </authorList>
    </citation>
    <scope>NUCLEOTIDE SEQUENCE</scope>
</reference>
<dbReference type="Gene3D" id="3.30.70.240">
    <property type="match status" value="1"/>
</dbReference>
<dbReference type="Gene3D" id="3.30.230.10">
    <property type="match status" value="1"/>
</dbReference>
<dbReference type="SUPFAM" id="SSF50447">
    <property type="entry name" value="Translation proteins"/>
    <property type="match status" value="1"/>
</dbReference>
<dbReference type="Gene3D" id="2.40.30.10">
    <property type="entry name" value="Translation factors"/>
    <property type="match status" value="1"/>
</dbReference>
<dbReference type="Gene3D" id="3.30.70.870">
    <property type="entry name" value="Elongation Factor G (Translational Gtpase), domain 3"/>
    <property type="match status" value="1"/>
</dbReference>
<dbReference type="InterPro" id="IPR005517">
    <property type="entry name" value="Transl_elong_EFG/EF2_IV"/>
</dbReference>
<dbReference type="CDD" id="cd04170">
    <property type="entry name" value="EF-G_bact"/>
    <property type="match status" value="1"/>
</dbReference>
<accession>A0A3B0U4J5</accession>
<evidence type="ECO:0000259" key="4">
    <source>
        <dbReference type="SMART" id="SM00889"/>
    </source>
</evidence>
<keyword evidence="1" id="KW-0547">Nucleotide-binding</keyword>
<dbReference type="PANTHER" id="PTHR43261">
    <property type="entry name" value="TRANSLATION ELONGATION FACTOR G-RELATED"/>
    <property type="match status" value="1"/>
</dbReference>
<dbReference type="AlphaFoldDB" id="A0A3B0U4J5"/>
<dbReference type="SUPFAM" id="SSF54980">
    <property type="entry name" value="EF-G C-terminal domain-like"/>
    <property type="match status" value="2"/>
</dbReference>
<evidence type="ECO:0000256" key="1">
    <source>
        <dbReference type="ARBA" id="ARBA00022741"/>
    </source>
</evidence>
<keyword evidence="5" id="KW-0648">Protein biosynthesis</keyword>
<dbReference type="Pfam" id="PF00009">
    <property type="entry name" value="GTP_EFTU"/>
    <property type="match status" value="1"/>
</dbReference>
<dbReference type="InterPro" id="IPR000640">
    <property type="entry name" value="EFG_V-like"/>
</dbReference>
<dbReference type="InterPro" id="IPR027417">
    <property type="entry name" value="P-loop_NTPase"/>
</dbReference>
<protein>
    <submittedName>
        <fullName evidence="5">Elongation factor G-like protein RSP_2247</fullName>
    </submittedName>
</protein>
<dbReference type="FunFam" id="3.30.230.10:FF:000003">
    <property type="entry name" value="Elongation factor G"/>
    <property type="match status" value="1"/>
</dbReference>
<dbReference type="SMART" id="SM00838">
    <property type="entry name" value="EFG_C"/>
    <property type="match status" value="1"/>
</dbReference>
<dbReference type="Pfam" id="PF14492">
    <property type="entry name" value="EFG_III"/>
    <property type="match status" value="1"/>
</dbReference>
<evidence type="ECO:0000256" key="2">
    <source>
        <dbReference type="ARBA" id="ARBA00023134"/>
    </source>
</evidence>
<dbReference type="InterPro" id="IPR009000">
    <property type="entry name" value="Transl_B-barrel_sf"/>
</dbReference>
<dbReference type="InterPro" id="IPR053905">
    <property type="entry name" value="EF-G-like_DII"/>
</dbReference>
<dbReference type="Pfam" id="PF22042">
    <property type="entry name" value="EF-G_D2"/>
    <property type="match status" value="1"/>
</dbReference>
<organism evidence="5">
    <name type="scientific">hydrothermal vent metagenome</name>
    <dbReference type="NCBI Taxonomy" id="652676"/>
    <lineage>
        <taxon>unclassified sequences</taxon>
        <taxon>metagenomes</taxon>
        <taxon>ecological metagenomes</taxon>
    </lineage>
</organism>
<keyword evidence="2" id="KW-0342">GTP-binding</keyword>
<dbReference type="CDD" id="cd03713">
    <property type="entry name" value="EFG_mtEFG_C"/>
    <property type="match status" value="1"/>
</dbReference>
<dbReference type="Pfam" id="PF00679">
    <property type="entry name" value="EFG_C"/>
    <property type="match status" value="1"/>
</dbReference>
<dbReference type="EMBL" id="UOEM01000074">
    <property type="protein sequence ID" value="VAW14336.1"/>
    <property type="molecule type" value="Genomic_DNA"/>
</dbReference>
<dbReference type="GO" id="GO:0005525">
    <property type="term" value="F:GTP binding"/>
    <property type="evidence" value="ECO:0007669"/>
    <property type="project" value="UniProtKB-KW"/>
</dbReference>
<keyword evidence="5" id="KW-0251">Elongation factor</keyword>
<dbReference type="InterPro" id="IPR035647">
    <property type="entry name" value="EFG_III/V"/>
</dbReference>
<dbReference type="PANTHER" id="PTHR43261:SF7">
    <property type="entry name" value="ELONGATION FACTOR G-LIKE PROTEIN"/>
    <property type="match status" value="1"/>
</dbReference>
<proteinExistence type="predicted"/>
<sequence>MRHGDGSQTEGTRTIALVGPYLSGKTSLLEAILARTGAVTRQGRVSEKNTVGDASPEARAHAMSVELNVATTEFLGDTYTFVDCPGSIEFQFDAHPVLGAVDAAIVVCEPDEKKVPALKMILKSLEDLGVPHMIFLNKIDAATSRVREVLEALQPASAVPMVLRQVPIWKNGIAVGFVDLALERAFVYREHAESQVIDMPGDMSDRKGEARFHMLEQLADYDDALMEILLEDMEPPRDQVFDDLTRELSQGLITPVFIGSAEHGNGILRLMKALRHEVPGVSATAARLGLEDGGASSPEVWAQVIKTFHTTHGGKLSLARVLSGTITDGAMLYGHEGAGSRVSGIFSLMGQVPKKISQAKAGDCVAFGRMEAVGTGDTLCSNKDAATQVFDIEVPPTVYGLAIEAFEKKDEVKLSAAVGKIIEEDPSVGLDHNADTHEMVLWGQGEMHLRVNLERLAGKYGIEVSTRPRRIPYKETIRKSVSARGRHKRQSGGHGQFGDVMVDIRPLPRGSGFEFANTITGGVVPRQYIPSVETGVKETLVQGPMGFTVVDIGVTLTDGSFHSVDSSDMAFKIAGRIAMGEGLPQCSPVLLEPIVEVNISIPSDATPRINAIVSSHRGQLLGFDARPGWEGWDMVKAHLPEAELQDLIIELRSATAGVGTFSFKFDHLAELTGRLADEVVQVRKAAAA</sequence>
<dbReference type="GO" id="GO:0003924">
    <property type="term" value="F:GTPase activity"/>
    <property type="evidence" value="ECO:0007669"/>
    <property type="project" value="InterPro"/>
</dbReference>
<feature type="domain" description="Elongation factor EFG" evidence="3">
    <location>
        <begin position="589"/>
        <end position="679"/>
    </location>
</feature>
<dbReference type="InterPro" id="IPR035649">
    <property type="entry name" value="EFG_V"/>
</dbReference>
<dbReference type="InterPro" id="IPR047872">
    <property type="entry name" value="EFG_IV"/>
</dbReference>
<dbReference type="SUPFAM" id="SSF54211">
    <property type="entry name" value="Ribosomal protein S5 domain 2-like"/>
    <property type="match status" value="1"/>
</dbReference>
<dbReference type="InterPro" id="IPR014721">
    <property type="entry name" value="Ribsml_uS5_D2-typ_fold_subgr"/>
</dbReference>
<dbReference type="Gene3D" id="3.40.50.300">
    <property type="entry name" value="P-loop containing nucleotide triphosphate hydrolases"/>
    <property type="match status" value="1"/>
</dbReference>
<dbReference type="SUPFAM" id="SSF52540">
    <property type="entry name" value="P-loop containing nucleoside triphosphate hydrolases"/>
    <property type="match status" value="1"/>
</dbReference>
<dbReference type="Pfam" id="PF03764">
    <property type="entry name" value="EFG_IV"/>
    <property type="match status" value="1"/>
</dbReference>
<name>A0A3B0U4J5_9ZZZZ</name>
<dbReference type="InterPro" id="IPR000795">
    <property type="entry name" value="T_Tr_GTP-bd_dom"/>
</dbReference>
<dbReference type="SMART" id="SM00889">
    <property type="entry name" value="EFG_IV"/>
    <property type="match status" value="1"/>
</dbReference>
<dbReference type="InterPro" id="IPR020568">
    <property type="entry name" value="Ribosomal_Su5_D2-typ_SF"/>
</dbReference>
<gene>
    <name evidence="5" type="ORF">MNBD_ALPHA09-1438</name>
</gene>
<dbReference type="CDD" id="cd01434">
    <property type="entry name" value="EFG_mtEFG1_IV"/>
    <property type="match status" value="1"/>
</dbReference>